<dbReference type="Gene3D" id="3.90.1170.50">
    <property type="entry name" value="Aldehyde oxidase/xanthine dehydrogenase, a/b hammerhead"/>
    <property type="match status" value="1"/>
</dbReference>
<dbReference type="SUPFAM" id="SSF54665">
    <property type="entry name" value="CO dehydrogenase molybdoprotein N-domain-like"/>
    <property type="match status" value="1"/>
</dbReference>
<feature type="domain" description="Cytochrome c" evidence="5">
    <location>
        <begin position="1092"/>
        <end position="1180"/>
    </location>
</feature>
<dbReference type="PROSITE" id="PS51007">
    <property type="entry name" value="CYTC"/>
    <property type="match status" value="3"/>
</dbReference>
<dbReference type="Pfam" id="PF20256">
    <property type="entry name" value="MoCoBD_2"/>
    <property type="match status" value="2"/>
</dbReference>
<feature type="domain" description="Cytochrome c" evidence="5">
    <location>
        <begin position="960"/>
        <end position="1068"/>
    </location>
</feature>
<dbReference type="InterPro" id="IPR036856">
    <property type="entry name" value="Ald_Oxase/Xan_DH_a/b_sf"/>
</dbReference>
<dbReference type="InterPro" id="IPR036909">
    <property type="entry name" value="Cyt_c-like_dom_sf"/>
</dbReference>
<dbReference type="Gene3D" id="3.30.365.10">
    <property type="entry name" value="Aldehyde oxidase/xanthine dehydrogenase, molybdopterin binding domain"/>
    <property type="match status" value="4"/>
</dbReference>
<protein>
    <submittedName>
        <fullName evidence="6">Cytochrome c family protein</fullName>
    </submittedName>
</protein>
<dbReference type="SMART" id="SM01008">
    <property type="entry name" value="Ald_Xan_dh_C"/>
    <property type="match status" value="1"/>
</dbReference>
<dbReference type="GO" id="GO:0016491">
    <property type="term" value="F:oxidoreductase activity"/>
    <property type="evidence" value="ECO:0007669"/>
    <property type="project" value="InterPro"/>
</dbReference>
<evidence type="ECO:0000313" key="6">
    <source>
        <dbReference type="EMBL" id="AJZ62722.1"/>
    </source>
</evidence>
<dbReference type="EMBL" id="CP010027">
    <property type="protein sequence ID" value="AJZ62722.1"/>
    <property type="molecule type" value="Genomic_DNA"/>
</dbReference>
<accession>A0AAU8TFM8</accession>
<evidence type="ECO:0000259" key="5">
    <source>
        <dbReference type="PROSITE" id="PS51007"/>
    </source>
</evidence>
<evidence type="ECO:0000313" key="7">
    <source>
        <dbReference type="Proteomes" id="UP000032614"/>
    </source>
</evidence>
<dbReference type="GO" id="GO:0020037">
    <property type="term" value="F:heme binding"/>
    <property type="evidence" value="ECO:0007669"/>
    <property type="project" value="InterPro"/>
</dbReference>
<name>A0AAU8TFM8_9BURK</name>
<dbReference type="GO" id="GO:0009055">
    <property type="term" value="F:electron transfer activity"/>
    <property type="evidence" value="ECO:0007669"/>
    <property type="project" value="InterPro"/>
</dbReference>
<keyword evidence="2 4" id="KW-0479">Metal-binding</keyword>
<dbReference type="GeneID" id="66520121"/>
<dbReference type="InterPro" id="IPR037165">
    <property type="entry name" value="AldOxase/xan_DH_Mopterin-bd_sf"/>
</dbReference>
<dbReference type="PANTHER" id="PTHR47495">
    <property type="entry name" value="ALDEHYDE DEHYDROGENASE"/>
    <property type="match status" value="1"/>
</dbReference>
<dbReference type="InterPro" id="IPR046867">
    <property type="entry name" value="AldOxase/xan_DH_MoCoBD2"/>
</dbReference>
<keyword evidence="1 4" id="KW-0349">Heme</keyword>
<dbReference type="AlphaFoldDB" id="A0AAU8TFM8"/>
<dbReference type="Gene3D" id="1.10.760.10">
    <property type="entry name" value="Cytochrome c-like domain"/>
    <property type="match status" value="3"/>
</dbReference>
<dbReference type="InterPro" id="IPR000674">
    <property type="entry name" value="Ald_Oxase/Xan_DH_a/b"/>
</dbReference>
<keyword evidence="3 4" id="KW-0408">Iron</keyword>
<dbReference type="Pfam" id="PF13442">
    <property type="entry name" value="Cytochrome_CBB3"/>
    <property type="match status" value="1"/>
</dbReference>
<dbReference type="InterPro" id="IPR009056">
    <property type="entry name" value="Cyt_c-like_dom"/>
</dbReference>
<dbReference type="InterPro" id="IPR052516">
    <property type="entry name" value="N-heterocyclic_Hydroxylase"/>
</dbReference>
<organism evidence="6 7">
    <name type="scientific">Paraburkholderia fungorum</name>
    <dbReference type="NCBI Taxonomy" id="134537"/>
    <lineage>
        <taxon>Bacteria</taxon>
        <taxon>Pseudomonadati</taxon>
        <taxon>Pseudomonadota</taxon>
        <taxon>Betaproteobacteria</taxon>
        <taxon>Burkholderiales</taxon>
        <taxon>Burkholderiaceae</taxon>
        <taxon>Paraburkholderia</taxon>
    </lineage>
</organism>
<dbReference type="Pfam" id="PF00034">
    <property type="entry name" value="Cytochrom_C"/>
    <property type="match status" value="2"/>
</dbReference>
<dbReference type="RefSeq" id="WP_046572595.1">
    <property type="nucleotide sequence ID" value="NZ_CP010027.1"/>
</dbReference>
<evidence type="ECO:0000256" key="3">
    <source>
        <dbReference type="ARBA" id="ARBA00023004"/>
    </source>
</evidence>
<dbReference type="PANTHER" id="PTHR47495:SF1">
    <property type="entry name" value="BLL3820 PROTEIN"/>
    <property type="match status" value="1"/>
</dbReference>
<dbReference type="InterPro" id="IPR008274">
    <property type="entry name" value="AldOxase/xan_DH_MoCoBD1"/>
</dbReference>
<gene>
    <name evidence="6" type="ORF">OI25_6350</name>
</gene>
<dbReference type="Proteomes" id="UP000032614">
    <property type="component" value="Chromosome 2"/>
</dbReference>
<sequence length="1204" mass="128535">MTGPDFSVDRRAAPPSRQHLYDAQSVLLVTRPPQPPVRAAIGQPGSRSTFVPTQADMFLVVRDDGSVVAFNGHVDLGTGIGTALAQIVAEELDAPLTRVSIVLGHTNEAPNQGPTIASATIQISAVPLRHAAAQARQFLLAEAAARLKVDAAQLDVRDGVIFQRDDDTIKGLSYGELIAGRRIELTLATDAPLKSPDTYRIVGKSSPRVDIPAKATGELSFVHDVRVPGMLHGRVVRPPYAGIAQGEFIGNSLLHVDEDSLRDLPGIVKVVVIRDFVGIVAEREEIAQQAVKRLAVRWKTVEGLPPLETSEEVEAALRANPASRRDLVIEGDTDAALAQDPARTLERTYVWPFQMHASIGPSCAVADYREGTLKVWSGTQNPHSLRADLALLMPLDEAHIEIVRMEAAGCYGRNCADDVAADAALLSRATGSPVRVQLSREDEHAWEPKGAAQLMDVRGALGAQGELAAYDFATRYPSNDAPTLALLLTGTLSPQPQVFEMGDRTAVPPYDYRTMRIVCDDTPPIVRASWLRGVSALPNTFAHESFIDELAAQAGADPVEFRLKHLTDPRAIDLVKAVAEKAGWQPRTAAFKDEAQEQGDVARGRGFAYARYVHSKFPGFGAAWSAWVADVEVNRKSGELAVTRVVVGQDTGTMVNPDGVRHQIHGNVIQATSRALKERVTFGENAVTSQEWGAYPILTFREVPVIDVVMMPRHGEPPMGTGESASLPGAAAIANALYDATGVRFRRPPFTPETIRAALADAQAQDAAARSRKRWRFGFLGALAAGAAGWLGALSMSPAAIAPIAPPLASAFAPELVARGKLLASLGNCAVCHTAHNGVPNAGGKPLDTPFGTVYSTNITPDGLTGIGTWSLDAFVRAMRQGISRDGHRLYPAFPYTSFKNTSDDDLKALYAYLMAQTPVRSRPPETKLAYPFSVRPLMAVWNGLFLGRNPLPADATRSAQWNRGAYLVNGLGHCSACHTPRNAFGAEKTGAAFMGGGMADGWEAPALSTLSNAPVPWSEDELFSYLRYGHAPLHGVAAGPMAPVVNDLAALPDSDIRAMATYLASLNPLEANADPAAMARQYEQASTITGTATGPGARLFDGACAACHHTGSGPQLFGAHPSLALNTNLHSATPDNLIRVILDGIGSPARPELGTMPAYRDSFNDAQVAELVSYLRQQFAGGKPAWQDVAASVARIRAAPRAE</sequence>
<proteinExistence type="predicted"/>
<feature type="domain" description="Cytochrome c" evidence="5">
    <location>
        <begin position="815"/>
        <end position="918"/>
    </location>
</feature>
<evidence type="ECO:0000256" key="1">
    <source>
        <dbReference type="ARBA" id="ARBA00022617"/>
    </source>
</evidence>
<dbReference type="SUPFAM" id="SSF56003">
    <property type="entry name" value="Molybdenum cofactor-binding domain"/>
    <property type="match status" value="2"/>
</dbReference>
<reference evidence="6 7" key="1">
    <citation type="journal article" date="2015" name="Genome Announc.">
        <title>Complete genome sequences for 59 burkholderia isolates, both pathogenic and near neighbor.</title>
        <authorList>
            <person name="Johnson S.L."/>
            <person name="Bishop-Lilly K.A."/>
            <person name="Ladner J.T."/>
            <person name="Daligault H.E."/>
            <person name="Davenport K.W."/>
            <person name="Jaissle J."/>
            <person name="Frey K.G."/>
            <person name="Koroleva G.I."/>
            <person name="Bruce D.C."/>
            <person name="Coyne S.R."/>
            <person name="Broomall S.M."/>
            <person name="Li P.E."/>
            <person name="Teshima H."/>
            <person name="Gibbons H.S."/>
            <person name="Palacios G.F."/>
            <person name="Rosenzweig C.N."/>
            <person name="Redden C.L."/>
            <person name="Xu Y."/>
            <person name="Minogue T.D."/>
            <person name="Chain P.S."/>
        </authorList>
    </citation>
    <scope>NUCLEOTIDE SEQUENCE [LARGE SCALE GENOMIC DNA]</scope>
    <source>
        <strain evidence="6 7">ATCC BAA-463</strain>
    </source>
</reference>
<dbReference type="SUPFAM" id="SSF46626">
    <property type="entry name" value="Cytochrome c"/>
    <property type="match status" value="3"/>
</dbReference>
<dbReference type="GO" id="GO:0046872">
    <property type="term" value="F:metal ion binding"/>
    <property type="evidence" value="ECO:0007669"/>
    <property type="project" value="UniProtKB-KW"/>
</dbReference>
<dbReference type="Pfam" id="PF02738">
    <property type="entry name" value="MoCoBD_1"/>
    <property type="match status" value="1"/>
</dbReference>
<dbReference type="KEGG" id="bfn:OI25_6350"/>
<evidence type="ECO:0000256" key="2">
    <source>
        <dbReference type="ARBA" id="ARBA00022723"/>
    </source>
</evidence>
<evidence type="ECO:0000256" key="4">
    <source>
        <dbReference type="PROSITE-ProRule" id="PRU00433"/>
    </source>
</evidence>